<evidence type="ECO:0000256" key="8">
    <source>
        <dbReference type="SAM" id="MobiDB-lite"/>
    </source>
</evidence>
<sequence>MDFDFPGYIKCSQCQTIVAQNDKRDHILHCRPKSITQSMKKCLICQEDVEDLISHCENCRPNEETNNSGYATPRAQTPVEQYNGRKKHCTLCNKDIDESIYVEHISNCSTDKMSIDDNQSKLLTNNSNYENSSFQRNQNNNSRESNKKQTKLCLLCSKQIDESIYKEHIESCSDNQQDSALNENNYTNHNETFQQTQNSFDNNKTSTKIFPRIEQNQTKHCILCDKDINELDYKEHVLSCGSDENPSISKIEESNSPKKQCIFCSKYINQSELSDHIESCSNNQRPISIKIDDNNNIPTKRHSSQIASTSTIPKSKQKKDYSQSFDDEQSQNHNRTYSRQPLTKQYSYNQQKFEKTSRKDCIICFKSIDELEYMDHVSNCTPDDSDIDQNQINNSNYSTKDDIGITNNNNNNIKKKKDCIICFKSIDECEYTDHVLNCLPDTPNKNDNQPIKSSYFSKENKNQMETSACANVKTRKDCIICFKPIDASEYMDHVQACLGDTDNQPSTSSYRINSKCFTCNRFKKDENDLFYEIACHSHHNHCLLCLKQSMEEFVRNRQVPVCHKSKCDYELSRHDISSIPLERRLSDRLFKLVKGQQRPFCSKCHFYINIDENENFDEHFESCEDLIPCEYCHLPYPFQQLQIHTQQCRNEKISRQEKLTNFILTKTKYPFTKEQIRFYIQLQINNNQQSSLDPFTIIQALAEYGAIFPFDMPRRDCDICMEACPYDDIYVFDCADSHKLCYTCYYQSCQTKMNNGEILTCAICTHPLKDGELNQLRIPFEELKKIRDYQMKKTFEVYSSRTRGIIKCPKQNCTWVAEAADPNERFRVTCLLCNNEFCSLCNQQYHYRTTCQQLPQITQRWFFWCQTERARYLAMRAQQDATYGAQLEEYNRRHTENENRNRDLRRRYDELMNDEQYKVQNCRLCPSCKRVVQRLEGCDSMICGQDAHGGNVQSGCGTKFNWAQAQQYTPSTTAQPKQKIVDLPKPDIPVVHHNGIKCDQCQNDVNGIRFDCIHCPSLTFCEKCEEQATLNHSRENQAFELQQHVFRLIMKPEEEATLF</sequence>
<dbReference type="GO" id="GO:0008270">
    <property type="term" value="F:zinc ion binding"/>
    <property type="evidence" value="ECO:0007669"/>
    <property type="project" value="UniProtKB-KW"/>
</dbReference>
<protein>
    <recommendedName>
        <fullName evidence="9">RING-type domain-containing protein</fullName>
    </recommendedName>
</protein>
<dbReference type="SMART" id="SM00647">
    <property type="entry name" value="IBR"/>
    <property type="match status" value="1"/>
</dbReference>
<dbReference type="InterPro" id="IPR000433">
    <property type="entry name" value="Znf_ZZ"/>
</dbReference>
<dbReference type="PROSITE" id="PS51873">
    <property type="entry name" value="TRIAD"/>
    <property type="match status" value="1"/>
</dbReference>
<feature type="compositionally biased region" description="Polar residues" evidence="8">
    <location>
        <begin position="331"/>
        <end position="344"/>
    </location>
</feature>
<feature type="domain" description="RING-type" evidence="9">
    <location>
        <begin position="713"/>
        <end position="983"/>
    </location>
</feature>
<evidence type="ECO:0000259" key="9">
    <source>
        <dbReference type="PROSITE" id="PS51873"/>
    </source>
</evidence>
<evidence type="ECO:0000313" key="11">
    <source>
        <dbReference type="EMBL" id="CAF0956098.1"/>
    </source>
</evidence>
<keyword evidence="1" id="KW-0808">Transferase</keyword>
<evidence type="ECO:0000256" key="7">
    <source>
        <dbReference type="SAM" id="Coils"/>
    </source>
</evidence>
<dbReference type="InterPro" id="IPR036280">
    <property type="entry name" value="Multihaem_cyt_sf"/>
</dbReference>
<dbReference type="EMBL" id="CAJNOM010000062">
    <property type="protein sequence ID" value="CAF0956098.1"/>
    <property type="molecule type" value="Genomic_DNA"/>
</dbReference>
<proteinExistence type="predicted"/>
<dbReference type="InterPro" id="IPR044066">
    <property type="entry name" value="TRIAD_supradom"/>
</dbReference>
<accession>A0A814DIB6</accession>
<organism evidence="11 13">
    <name type="scientific">Adineta steineri</name>
    <dbReference type="NCBI Taxonomy" id="433720"/>
    <lineage>
        <taxon>Eukaryota</taxon>
        <taxon>Metazoa</taxon>
        <taxon>Spiralia</taxon>
        <taxon>Gnathifera</taxon>
        <taxon>Rotifera</taxon>
        <taxon>Eurotatoria</taxon>
        <taxon>Bdelloidea</taxon>
        <taxon>Adinetida</taxon>
        <taxon>Adinetidae</taxon>
        <taxon>Adineta</taxon>
    </lineage>
</organism>
<evidence type="ECO:0000256" key="3">
    <source>
        <dbReference type="ARBA" id="ARBA00022737"/>
    </source>
</evidence>
<evidence type="ECO:0000256" key="2">
    <source>
        <dbReference type="ARBA" id="ARBA00022723"/>
    </source>
</evidence>
<evidence type="ECO:0000256" key="6">
    <source>
        <dbReference type="ARBA" id="ARBA00022833"/>
    </source>
</evidence>
<reference evidence="11" key="1">
    <citation type="submission" date="2021-02" db="EMBL/GenBank/DDBJ databases">
        <authorList>
            <person name="Nowell W R."/>
        </authorList>
    </citation>
    <scope>NUCLEOTIDE SEQUENCE</scope>
</reference>
<feature type="coiled-coil region" evidence="7">
    <location>
        <begin position="887"/>
        <end position="914"/>
    </location>
</feature>
<feature type="region of interest" description="Disordered" evidence="8">
    <location>
        <begin position="286"/>
        <end position="344"/>
    </location>
</feature>
<dbReference type="EMBL" id="CAJNOM010000060">
    <property type="protein sequence ID" value="CAF0950495.1"/>
    <property type="molecule type" value="Genomic_DNA"/>
</dbReference>
<dbReference type="Proteomes" id="UP000663832">
    <property type="component" value="Unassembled WGS sequence"/>
</dbReference>
<feature type="region of interest" description="Disordered" evidence="8">
    <location>
        <begin position="122"/>
        <end position="146"/>
    </location>
</feature>
<dbReference type="PROSITE" id="PS01357">
    <property type="entry name" value="ZF_ZZ_1"/>
    <property type="match status" value="1"/>
</dbReference>
<keyword evidence="7" id="KW-0175">Coiled coil</keyword>
<keyword evidence="3" id="KW-0677">Repeat</keyword>
<name>A0A814DIB6_9BILA</name>
<feature type="compositionally biased region" description="Low complexity" evidence="8">
    <location>
        <begin position="130"/>
        <end position="143"/>
    </location>
</feature>
<dbReference type="EMBL" id="CAJNOI010000056">
    <property type="protein sequence ID" value="CAF0961105.1"/>
    <property type="molecule type" value="Genomic_DNA"/>
</dbReference>
<evidence type="ECO:0000313" key="12">
    <source>
        <dbReference type="EMBL" id="CAF0961105.1"/>
    </source>
</evidence>
<evidence type="ECO:0000256" key="1">
    <source>
        <dbReference type="ARBA" id="ARBA00022679"/>
    </source>
</evidence>
<evidence type="ECO:0000313" key="10">
    <source>
        <dbReference type="EMBL" id="CAF0950495.1"/>
    </source>
</evidence>
<dbReference type="Pfam" id="PF01485">
    <property type="entry name" value="IBR"/>
    <property type="match status" value="1"/>
</dbReference>
<dbReference type="InterPro" id="IPR043145">
    <property type="entry name" value="Znf_ZZ_sf"/>
</dbReference>
<dbReference type="GO" id="GO:0016740">
    <property type="term" value="F:transferase activity"/>
    <property type="evidence" value="ECO:0007669"/>
    <property type="project" value="UniProtKB-KW"/>
</dbReference>
<evidence type="ECO:0000256" key="5">
    <source>
        <dbReference type="ARBA" id="ARBA00022786"/>
    </source>
</evidence>
<keyword evidence="13" id="KW-1185">Reference proteome</keyword>
<feature type="compositionally biased region" description="Polar residues" evidence="8">
    <location>
        <begin position="294"/>
        <end position="314"/>
    </location>
</feature>
<dbReference type="SUPFAM" id="SSF57850">
    <property type="entry name" value="RING/U-box"/>
    <property type="match status" value="3"/>
</dbReference>
<dbReference type="Proteomes" id="UP000663877">
    <property type="component" value="Unassembled WGS sequence"/>
</dbReference>
<dbReference type="AlphaFoldDB" id="A0A814DIB6"/>
<gene>
    <name evidence="12" type="ORF">BJG266_LOCUS13754</name>
    <name evidence="10" type="ORF">QVE165_LOCUS12187</name>
    <name evidence="11" type="ORF">QVE165_LOCUS12491</name>
</gene>
<keyword evidence="2" id="KW-0479">Metal-binding</keyword>
<dbReference type="CDD" id="cd20335">
    <property type="entry name" value="BRcat_RBR"/>
    <property type="match status" value="1"/>
</dbReference>
<dbReference type="SUPFAM" id="SSF48695">
    <property type="entry name" value="Multiheme cytochromes"/>
    <property type="match status" value="1"/>
</dbReference>
<dbReference type="PANTHER" id="PTHR20930">
    <property type="entry name" value="OVARIAN CARCINOMA ANTIGEN CA125-RELATED"/>
    <property type="match status" value="1"/>
</dbReference>
<keyword evidence="4" id="KW-0863">Zinc-finger</keyword>
<evidence type="ECO:0000256" key="4">
    <source>
        <dbReference type="ARBA" id="ARBA00022771"/>
    </source>
</evidence>
<keyword evidence="6" id="KW-0862">Zinc</keyword>
<dbReference type="Gene3D" id="3.30.60.90">
    <property type="match status" value="1"/>
</dbReference>
<evidence type="ECO:0000313" key="13">
    <source>
        <dbReference type="Proteomes" id="UP000663832"/>
    </source>
</evidence>
<dbReference type="OrthoDB" id="1431934at2759"/>
<keyword evidence="5" id="KW-0833">Ubl conjugation pathway</keyword>
<dbReference type="InterPro" id="IPR002867">
    <property type="entry name" value="IBR_dom"/>
</dbReference>
<dbReference type="PANTHER" id="PTHR20930:SF0">
    <property type="entry name" value="PROTEIN ILRUN"/>
    <property type="match status" value="1"/>
</dbReference>
<comment type="caution">
    <text evidence="11">The sequence shown here is derived from an EMBL/GenBank/DDBJ whole genome shotgun (WGS) entry which is preliminary data.</text>
</comment>